<dbReference type="KEGG" id="saci:Sinac_6635"/>
<dbReference type="InterPro" id="IPR011051">
    <property type="entry name" value="RmlC_Cupin_sf"/>
</dbReference>
<dbReference type="Gene3D" id="2.60.120.10">
    <property type="entry name" value="Jelly Rolls"/>
    <property type="match status" value="1"/>
</dbReference>
<name>L0DPG7_SINAD</name>
<dbReference type="InterPro" id="IPR013096">
    <property type="entry name" value="Cupin_2"/>
</dbReference>
<proteinExistence type="predicted"/>
<evidence type="ECO:0000313" key="3">
    <source>
        <dbReference type="EMBL" id="AGA30710.1"/>
    </source>
</evidence>
<keyword evidence="4" id="KW-1185">Reference proteome</keyword>
<dbReference type="SUPFAM" id="SSF51182">
    <property type="entry name" value="RmlC-like cupins"/>
    <property type="match status" value="1"/>
</dbReference>
<evidence type="ECO:0000256" key="1">
    <source>
        <dbReference type="SAM" id="MobiDB-lite"/>
    </source>
</evidence>
<dbReference type="Pfam" id="PF07883">
    <property type="entry name" value="Cupin_2"/>
    <property type="match status" value="1"/>
</dbReference>
<reference evidence="3 4" key="1">
    <citation type="submission" date="2012-02" db="EMBL/GenBank/DDBJ databases">
        <title>Complete sequence of chromosome of Singulisphaera acidiphila DSM 18658.</title>
        <authorList>
            <consortium name="US DOE Joint Genome Institute (JGI-PGF)"/>
            <person name="Lucas S."/>
            <person name="Copeland A."/>
            <person name="Lapidus A."/>
            <person name="Glavina del Rio T."/>
            <person name="Dalin E."/>
            <person name="Tice H."/>
            <person name="Bruce D."/>
            <person name="Goodwin L."/>
            <person name="Pitluck S."/>
            <person name="Peters L."/>
            <person name="Ovchinnikova G."/>
            <person name="Chertkov O."/>
            <person name="Kyrpides N."/>
            <person name="Mavromatis K."/>
            <person name="Ivanova N."/>
            <person name="Brettin T."/>
            <person name="Detter J.C."/>
            <person name="Han C."/>
            <person name="Larimer F."/>
            <person name="Land M."/>
            <person name="Hauser L."/>
            <person name="Markowitz V."/>
            <person name="Cheng J.-F."/>
            <person name="Hugenholtz P."/>
            <person name="Woyke T."/>
            <person name="Wu D."/>
            <person name="Tindall B."/>
            <person name="Pomrenke H."/>
            <person name="Brambilla E."/>
            <person name="Klenk H.-P."/>
            <person name="Eisen J.A."/>
        </authorList>
    </citation>
    <scope>NUCLEOTIDE SEQUENCE [LARGE SCALE GENOMIC DNA]</scope>
    <source>
        <strain evidence="4">ATCC BAA-1392 / DSM 18658 / VKM B-2454 / MOB10</strain>
    </source>
</reference>
<evidence type="ECO:0000313" key="4">
    <source>
        <dbReference type="Proteomes" id="UP000010798"/>
    </source>
</evidence>
<dbReference type="EMBL" id="CP003364">
    <property type="protein sequence ID" value="AGA30710.1"/>
    <property type="molecule type" value="Genomic_DNA"/>
</dbReference>
<dbReference type="Proteomes" id="UP000010798">
    <property type="component" value="Chromosome"/>
</dbReference>
<dbReference type="STRING" id="886293.Sinac_6635"/>
<organism evidence="3 4">
    <name type="scientific">Singulisphaera acidiphila (strain ATCC BAA-1392 / DSM 18658 / VKM B-2454 / MOB10)</name>
    <dbReference type="NCBI Taxonomy" id="886293"/>
    <lineage>
        <taxon>Bacteria</taxon>
        <taxon>Pseudomonadati</taxon>
        <taxon>Planctomycetota</taxon>
        <taxon>Planctomycetia</taxon>
        <taxon>Isosphaerales</taxon>
        <taxon>Isosphaeraceae</taxon>
        <taxon>Singulisphaera</taxon>
    </lineage>
</organism>
<dbReference type="RefSeq" id="WP_015249790.1">
    <property type="nucleotide sequence ID" value="NC_019892.1"/>
</dbReference>
<sequence>MMGFGEAHLQRLRQTSNRALAEVGAEPATAEVPTFSVVHAEGLDGLCQTTSFGLTPPFPIPGKPTLRDRLHPTGVDVSFVKVLPWEETPYEMRHRRNEVVYIVAAGRGQFLVDREVVEVNPGTVLRVRPECLRAWRNVSSEDLLLIVIQGQVGALRRRSRSDAIGQPGLIPWWRYPRARSAARSSTAPRTSQEDMGTRPRLFGRFSKPGKA</sequence>
<dbReference type="HOGENOM" id="CLU_1304188_0_0_0"/>
<dbReference type="AlphaFoldDB" id="L0DPG7"/>
<dbReference type="eggNOG" id="COG0662">
    <property type="taxonomic scope" value="Bacteria"/>
</dbReference>
<dbReference type="OrthoDB" id="282518at2"/>
<protein>
    <submittedName>
        <fullName evidence="3">Cupin domain-containing protein</fullName>
    </submittedName>
</protein>
<feature type="domain" description="Cupin type-2" evidence="2">
    <location>
        <begin position="80"/>
        <end position="148"/>
    </location>
</feature>
<evidence type="ECO:0000259" key="2">
    <source>
        <dbReference type="Pfam" id="PF07883"/>
    </source>
</evidence>
<accession>L0DPG7</accession>
<feature type="region of interest" description="Disordered" evidence="1">
    <location>
        <begin position="181"/>
        <end position="211"/>
    </location>
</feature>
<dbReference type="InterPro" id="IPR014710">
    <property type="entry name" value="RmlC-like_jellyroll"/>
</dbReference>
<gene>
    <name evidence="3" type="ordered locus">Sinac_6635</name>
</gene>
<feature type="compositionally biased region" description="Low complexity" evidence="1">
    <location>
        <begin position="181"/>
        <end position="190"/>
    </location>
</feature>